<organism evidence="3 4">
    <name type="scientific">Phascolomyces articulosus</name>
    <dbReference type="NCBI Taxonomy" id="60185"/>
    <lineage>
        <taxon>Eukaryota</taxon>
        <taxon>Fungi</taxon>
        <taxon>Fungi incertae sedis</taxon>
        <taxon>Mucoromycota</taxon>
        <taxon>Mucoromycotina</taxon>
        <taxon>Mucoromycetes</taxon>
        <taxon>Mucorales</taxon>
        <taxon>Lichtheimiaceae</taxon>
        <taxon>Phascolomyces</taxon>
    </lineage>
</organism>
<dbReference type="InterPro" id="IPR035974">
    <property type="entry name" value="Rap/Ran-GAP_sf"/>
</dbReference>
<feature type="domain" description="Rap-GAP" evidence="2">
    <location>
        <begin position="43"/>
        <end position="248"/>
    </location>
</feature>
<name>A0AAD5JVA5_9FUNG</name>
<sequence>MIQNSETRLFRAAVRSIYPDIDLRTFRELSAEATILSGLEKDILRFDEMEIPKCYKFGVLSVRDGQTTEEEWFANSNVSEPLERFLHIIGRPIELEGYKGYTAGLDTRSGESGKFSYATSWRDYEIMFHVAPLMPCRENDKQQVHRKRYIGNDIVCIVFIEGNDSQFDPDIIRSQFLHVYILVHPEIVDGKQAWRIQVMNKKNVSEYSPLIPSPSILLDEDELRGFLLLKSKSSCEKSEKKGGGISYS</sequence>
<dbReference type="GO" id="GO:0051056">
    <property type="term" value="P:regulation of small GTPase mediated signal transduction"/>
    <property type="evidence" value="ECO:0007669"/>
    <property type="project" value="InterPro"/>
</dbReference>
<comment type="caution">
    <text evidence="3">The sequence shown here is derived from an EMBL/GenBank/DDBJ whole genome shotgun (WGS) entry which is preliminary data.</text>
</comment>
<dbReference type="SUPFAM" id="SSF111347">
    <property type="entry name" value="Rap/Ran-GAP"/>
    <property type="match status" value="1"/>
</dbReference>
<dbReference type="AlphaFoldDB" id="A0AAD5JVA5"/>
<dbReference type="InterPro" id="IPR000331">
    <property type="entry name" value="Rap/Ran_GAP_dom"/>
</dbReference>
<evidence type="ECO:0000313" key="3">
    <source>
        <dbReference type="EMBL" id="KAI9243567.1"/>
    </source>
</evidence>
<reference evidence="3" key="1">
    <citation type="journal article" date="2022" name="IScience">
        <title>Evolution of zygomycete secretomes and the origins of terrestrial fungal ecologies.</title>
        <authorList>
            <person name="Chang Y."/>
            <person name="Wang Y."/>
            <person name="Mondo S."/>
            <person name="Ahrendt S."/>
            <person name="Andreopoulos W."/>
            <person name="Barry K."/>
            <person name="Beard J."/>
            <person name="Benny G.L."/>
            <person name="Blankenship S."/>
            <person name="Bonito G."/>
            <person name="Cuomo C."/>
            <person name="Desiro A."/>
            <person name="Gervers K.A."/>
            <person name="Hundley H."/>
            <person name="Kuo A."/>
            <person name="LaButti K."/>
            <person name="Lang B.F."/>
            <person name="Lipzen A."/>
            <person name="O'Donnell K."/>
            <person name="Pangilinan J."/>
            <person name="Reynolds N."/>
            <person name="Sandor L."/>
            <person name="Smith M.E."/>
            <person name="Tsang A."/>
            <person name="Grigoriev I.V."/>
            <person name="Stajich J.E."/>
            <person name="Spatafora J.W."/>
        </authorList>
    </citation>
    <scope>NUCLEOTIDE SEQUENCE</scope>
    <source>
        <strain evidence="3">RSA 2281</strain>
    </source>
</reference>
<evidence type="ECO:0000256" key="1">
    <source>
        <dbReference type="ARBA" id="ARBA00022468"/>
    </source>
</evidence>
<dbReference type="Pfam" id="PF02145">
    <property type="entry name" value="Rap_GAP"/>
    <property type="match status" value="1"/>
</dbReference>
<keyword evidence="4" id="KW-1185">Reference proteome</keyword>
<dbReference type="GO" id="GO:0005096">
    <property type="term" value="F:GTPase activator activity"/>
    <property type="evidence" value="ECO:0007669"/>
    <property type="project" value="UniProtKB-KW"/>
</dbReference>
<accession>A0AAD5JVA5</accession>
<reference evidence="3" key="2">
    <citation type="submission" date="2023-02" db="EMBL/GenBank/DDBJ databases">
        <authorList>
            <consortium name="DOE Joint Genome Institute"/>
            <person name="Mondo S.J."/>
            <person name="Chang Y."/>
            <person name="Wang Y."/>
            <person name="Ahrendt S."/>
            <person name="Andreopoulos W."/>
            <person name="Barry K."/>
            <person name="Beard J."/>
            <person name="Benny G.L."/>
            <person name="Blankenship S."/>
            <person name="Bonito G."/>
            <person name="Cuomo C."/>
            <person name="Desiro A."/>
            <person name="Gervers K.A."/>
            <person name="Hundley H."/>
            <person name="Kuo A."/>
            <person name="LaButti K."/>
            <person name="Lang B.F."/>
            <person name="Lipzen A."/>
            <person name="O'Donnell K."/>
            <person name="Pangilinan J."/>
            <person name="Reynolds N."/>
            <person name="Sandor L."/>
            <person name="Smith M.W."/>
            <person name="Tsang A."/>
            <person name="Grigoriev I.V."/>
            <person name="Stajich J.E."/>
            <person name="Spatafora J.W."/>
        </authorList>
    </citation>
    <scope>NUCLEOTIDE SEQUENCE</scope>
    <source>
        <strain evidence="3">RSA 2281</strain>
    </source>
</reference>
<dbReference type="Gene3D" id="3.40.50.11210">
    <property type="entry name" value="Rap/Ran-GAP"/>
    <property type="match status" value="1"/>
</dbReference>
<evidence type="ECO:0000313" key="4">
    <source>
        <dbReference type="Proteomes" id="UP001209540"/>
    </source>
</evidence>
<dbReference type="PROSITE" id="PS50085">
    <property type="entry name" value="RAPGAP"/>
    <property type="match status" value="1"/>
</dbReference>
<evidence type="ECO:0000259" key="2">
    <source>
        <dbReference type="PROSITE" id="PS50085"/>
    </source>
</evidence>
<protein>
    <recommendedName>
        <fullName evidence="2">Rap-GAP domain-containing protein</fullName>
    </recommendedName>
</protein>
<proteinExistence type="predicted"/>
<dbReference type="Proteomes" id="UP001209540">
    <property type="component" value="Unassembled WGS sequence"/>
</dbReference>
<keyword evidence="1" id="KW-0343">GTPase activation</keyword>
<gene>
    <name evidence="3" type="ORF">BDA99DRAFT_449016</name>
</gene>
<dbReference type="PANTHER" id="PTHR15711">
    <property type="entry name" value="RAP GTPASE-ACTIVATING PROTEIN"/>
    <property type="match status" value="1"/>
</dbReference>
<dbReference type="InterPro" id="IPR050989">
    <property type="entry name" value="Rap1_Ran_GAP"/>
</dbReference>
<dbReference type="EMBL" id="JAIXMP010000070">
    <property type="protein sequence ID" value="KAI9243567.1"/>
    <property type="molecule type" value="Genomic_DNA"/>
</dbReference>